<dbReference type="EMBL" id="CP157675">
    <property type="protein sequence ID" value="XBP70477.1"/>
    <property type="molecule type" value="Genomic_DNA"/>
</dbReference>
<keyword evidence="1" id="KW-0732">Signal</keyword>
<reference evidence="2" key="1">
    <citation type="submission" date="2024-05" db="EMBL/GenBank/DDBJ databases">
        <authorList>
            <person name="Bunk B."/>
            <person name="Swiderski J."/>
            <person name="Sproer C."/>
            <person name="Thiel V."/>
        </authorList>
    </citation>
    <scope>NUCLEOTIDE SEQUENCE</scope>
    <source>
        <strain evidence="2">DSM 17735</strain>
    </source>
</reference>
<feature type="chain" id="PRO_5043481827" evidence="1">
    <location>
        <begin position="24"/>
        <end position="316"/>
    </location>
</feature>
<gene>
    <name evidence="2" type="ORF">ABLV49_01150</name>
</gene>
<dbReference type="SUPFAM" id="SSF56935">
    <property type="entry name" value="Porins"/>
    <property type="match status" value="1"/>
</dbReference>
<evidence type="ECO:0000313" key="2">
    <source>
        <dbReference type="EMBL" id="XBP70477.1"/>
    </source>
</evidence>
<proteinExistence type="predicted"/>
<evidence type="ECO:0000256" key="1">
    <source>
        <dbReference type="SAM" id="SignalP"/>
    </source>
</evidence>
<accession>A0AAU7LSA7</accession>
<sequence length="316" mass="33093">MNNLSKTAIALAVTLVTASAAHAAEFNANLELDSTYLNNNRGLSQNGRVEVNAIGKVGSNYFVAGRASLLAKKDGTAATDDMWVQLGSSTADLKLGRFEAADLFRIPRDVLVLYATGDGISSVYRANVLRGRTGSEVFQAAGTVNLGSGLSFELGAVETRATVDTLPGAAYVAPKGLRPVLSYEQGPWLLRAGLESIKYNVGGKTRTGFGFTGSYNFSNFTLVGNAAANKDASGNKQTSYALIGDTNFGLGGGLIFGNTKLPAGGYKVTTAYAAYTFPLFDIKGATVTPAVSFSKAGGVNRSNDETGVRVRVNYTF</sequence>
<protein>
    <submittedName>
        <fullName evidence="2">Carbohydrate porin</fullName>
    </submittedName>
</protein>
<dbReference type="AlphaFoldDB" id="A0AAU7LSA7"/>
<feature type="signal peptide" evidence="1">
    <location>
        <begin position="1"/>
        <end position="23"/>
    </location>
</feature>
<organism evidence="2">
    <name type="scientific">Polaromonas hydrogenivorans</name>
    <dbReference type="NCBI Taxonomy" id="335476"/>
    <lineage>
        <taxon>Bacteria</taxon>
        <taxon>Pseudomonadati</taxon>
        <taxon>Pseudomonadota</taxon>
        <taxon>Betaproteobacteria</taxon>
        <taxon>Burkholderiales</taxon>
        <taxon>Comamonadaceae</taxon>
        <taxon>Polaromonas</taxon>
    </lineage>
</organism>
<name>A0AAU7LSA7_9BURK</name>
<dbReference type="RefSeq" id="WP_349279845.1">
    <property type="nucleotide sequence ID" value="NZ_CBCSCU010000028.1"/>
</dbReference>